<comment type="caution">
    <text evidence="2">The sequence shown here is derived from an EMBL/GenBank/DDBJ whole genome shotgun (WGS) entry which is preliminary data.</text>
</comment>
<evidence type="ECO:0000313" key="3">
    <source>
        <dbReference type="Proteomes" id="UP000585614"/>
    </source>
</evidence>
<evidence type="ECO:0000313" key="2">
    <source>
        <dbReference type="EMBL" id="KAF6344844.1"/>
    </source>
</evidence>
<evidence type="ECO:0000256" key="1">
    <source>
        <dbReference type="SAM" id="MobiDB-lite"/>
    </source>
</evidence>
<feature type="region of interest" description="Disordered" evidence="1">
    <location>
        <begin position="39"/>
        <end position="91"/>
    </location>
</feature>
<gene>
    <name evidence="2" type="ORF">mRhiFer1_010222</name>
</gene>
<dbReference type="EMBL" id="JACAGC010000009">
    <property type="protein sequence ID" value="KAF6344844.1"/>
    <property type="molecule type" value="Genomic_DNA"/>
</dbReference>
<accession>A0A7J7X5A1</accession>
<protein>
    <submittedName>
        <fullName evidence="2">Uncharacterized protein</fullName>
    </submittedName>
</protein>
<name>A0A7J7X5A1_RHIFE</name>
<proteinExistence type="predicted"/>
<organism evidence="2 3">
    <name type="scientific">Rhinolophus ferrumequinum</name>
    <name type="common">Greater horseshoe bat</name>
    <dbReference type="NCBI Taxonomy" id="59479"/>
    <lineage>
        <taxon>Eukaryota</taxon>
        <taxon>Metazoa</taxon>
        <taxon>Chordata</taxon>
        <taxon>Craniata</taxon>
        <taxon>Vertebrata</taxon>
        <taxon>Euteleostomi</taxon>
        <taxon>Mammalia</taxon>
        <taxon>Eutheria</taxon>
        <taxon>Laurasiatheria</taxon>
        <taxon>Chiroptera</taxon>
        <taxon>Yinpterochiroptera</taxon>
        <taxon>Rhinolophoidea</taxon>
        <taxon>Rhinolophidae</taxon>
        <taxon>Rhinolophinae</taxon>
        <taxon>Rhinolophus</taxon>
    </lineage>
</organism>
<dbReference type="AlphaFoldDB" id="A0A7J7X5A1"/>
<feature type="compositionally biased region" description="Basic and acidic residues" evidence="1">
    <location>
        <begin position="61"/>
        <end position="76"/>
    </location>
</feature>
<sequence length="145" mass="15979">MHWRKMRLVRRSRKRESYCGLKWSWNAVQEKASGRLLSRPRQEAMEKASGSLGVSDGSFGDEDKASGTIVEREGGTRVRGRRGPVPAEPAAAGRGRLGHALFIAEPPARPLARAAAASVAFRARVPGCAEQRERGAFTILWQLRE</sequence>
<reference evidence="2 3" key="1">
    <citation type="journal article" date="2020" name="Nature">
        <title>Six reference-quality genomes reveal evolution of bat adaptations.</title>
        <authorList>
            <person name="Jebb D."/>
            <person name="Huang Z."/>
            <person name="Pippel M."/>
            <person name="Hughes G.M."/>
            <person name="Lavrichenko K."/>
            <person name="Devanna P."/>
            <person name="Winkler S."/>
            <person name="Jermiin L.S."/>
            <person name="Skirmuntt E.C."/>
            <person name="Katzourakis A."/>
            <person name="Burkitt-Gray L."/>
            <person name="Ray D.A."/>
            <person name="Sullivan K.A.M."/>
            <person name="Roscito J.G."/>
            <person name="Kirilenko B.M."/>
            <person name="Davalos L.M."/>
            <person name="Corthals A.P."/>
            <person name="Power M.L."/>
            <person name="Jones G."/>
            <person name="Ransome R.D."/>
            <person name="Dechmann D.K.N."/>
            <person name="Locatelli A.G."/>
            <person name="Puechmaille S.J."/>
            <person name="Fedrigo O."/>
            <person name="Jarvis E.D."/>
            <person name="Hiller M."/>
            <person name="Vernes S.C."/>
            <person name="Myers E.W."/>
            <person name="Teeling E.C."/>
        </authorList>
    </citation>
    <scope>NUCLEOTIDE SEQUENCE [LARGE SCALE GENOMIC DNA]</scope>
    <source>
        <strain evidence="2">MRhiFer1</strain>
        <tissue evidence="2">Lung</tissue>
    </source>
</reference>
<dbReference type="Proteomes" id="UP000585614">
    <property type="component" value="Unassembled WGS sequence"/>
</dbReference>